<gene>
    <name evidence="1" type="ORF">O3P69_002100</name>
</gene>
<keyword evidence="2" id="KW-1185">Reference proteome</keyword>
<name>A0AAW0V7Z1_SCYPA</name>
<sequence>MLSQLIRGSQNAIEKKLTGRRQTCKLGTKSKDLGNTLVTRASSVLDAGHTKVSNLGHSTSPTRAALK</sequence>
<dbReference type="EMBL" id="JARAKH010000001">
    <property type="protein sequence ID" value="KAK8407332.1"/>
    <property type="molecule type" value="Genomic_DNA"/>
</dbReference>
<reference evidence="1 2" key="1">
    <citation type="submission" date="2023-03" db="EMBL/GenBank/DDBJ databases">
        <title>High-quality genome of Scylla paramamosain provides insights in environmental adaptation.</title>
        <authorList>
            <person name="Zhang L."/>
        </authorList>
    </citation>
    <scope>NUCLEOTIDE SEQUENCE [LARGE SCALE GENOMIC DNA]</scope>
    <source>
        <strain evidence="1">LZ_2023a</strain>
        <tissue evidence="1">Muscle</tissue>
    </source>
</reference>
<protein>
    <submittedName>
        <fullName evidence="1">Uncharacterized protein</fullName>
    </submittedName>
</protein>
<organism evidence="1 2">
    <name type="scientific">Scylla paramamosain</name>
    <name type="common">Mud crab</name>
    <dbReference type="NCBI Taxonomy" id="85552"/>
    <lineage>
        <taxon>Eukaryota</taxon>
        <taxon>Metazoa</taxon>
        <taxon>Ecdysozoa</taxon>
        <taxon>Arthropoda</taxon>
        <taxon>Crustacea</taxon>
        <taxon>Multicrustacea</taxon>
        <taxon>Malacostraca</taxon>
        <taxon>Eumalacostraca</taxon>
        <taxon>Eucarida</taxon>
        <taxon>Decapoda</taxon>
        <taxon>Pleocyemata</taxon>
        <taxon>Brachyura</taxon>
        <taxon>Eubrachyura</taxon>
        <taxon>Portunoidea</taxon>
        <taxon>Portunidae</taxon>
        <taxon>Portuninae</taxon>
        <taxon>Scylla</taxon>
    </lineage>
</organism>
<comment type="caution">
    <text evidence="1">The sequence shown here is derived from an EMBL/GenBank/DDBJ whole genome shotgun (WGS) entry which is preliminary data.</text>
</comment>
<evidence type="ECO:0000313" key="2">
    <source>
        <dbReference type="Proteomes" id="UP001487740"/>
    </source>
</evidence>
<dbReference type="Proteomes" id="UP001487740">
    <property type="component" value="Unassembled WGS sequence"/>
</dbReference>
<dbReference type="AlphaFoldDB" id="A0AAW0V7Z1"/>
<evidence type="ECO:0000313" key="1">
    <source>
        <dbReference type="EMBL" id="KAK8407332.1"/>
    </source>
</evidence>
<proteinExistence type="predicted"/>
<accession>A0AAW0V7Z1</accession>